<evidence type="ECO:0000313" key="1">
    <source>
        <dbReference type="EMBL" id="CEF77372.1"/>
    </source>
</evidence>
<evidence type="ECO:0000313" key="2">
    <source>
        <dbReference type="EnsemblFungi" id="CEF77372"/>
    </source>
</evidence>
<dbReference type="AlphaFoldDB" id="I1S8U3"/>
<proteinExistence type="predicted"/>
<keyword evidence="3" id="KW-1185">Reference proteome</keyword>
<dbReference type="InParanoid" id="I1S8U3"/>
<dbReference type="VEuPathDB" id="FungiDB:FGRAMPH1_01G11139"/>
<organism evidence="1 3">
    <name type="scientific">Gibberella zeae (strain ATCC MYA-4620 / CBS 123657 / FGSC 9075 / NRRL 31084 / PH-1)</name>
    <name type="common">Wheat head blight fungus</name>
    <name type="synonym">Fusarium graminearum</name>
    <dbReference type="NCBI Taxonomy" id="229533"/>
    <lineage>
        <taxon>Eukaryota</taxon>
        <taxon>Fungi</taxon>
        <taxon>Dikarya</taxon>
        <taxon>Ascomycota</taxon>
        <taxon>Pezizomycotina</taxon>
        <taxon>Sordariomycetes</taxon>
        <taxon>Hypocreomycetidae</taxon>
        <taxon>Hypocreales</taxon>
        <taxon>Nectriaceae</taxon>
        <taxon>Fusarium</taxon>
    </lineage>
</organism>
<dbReference type="EMBL" id="HG970333">
    <property type="protein sequence ID" value="CEF77372.1"/>
    <property type="molecule type" value="Genomic_DNA"/>
</dbReference>
<dbReference type="HOGENOM" id="CLU_1570795_0_0_1"/>
<gene>
    <name evidence="1" type="ORF">FGRAMPH1_01T11139</name>
</gene>
<accession>A0A098DFY0</accession>
<reference evidence="2 3" key="2">
    <citation type="journal article" date="2010" name="Nature">
        <title>Comparative genomics reveals mobile pathogenicity chromosomes in Fusarium.</title>
        <authorList>
            <person name="Ma L.J."/>
            <person name="van der Does H.C."/>
            <person name="Borkovich K.A."/>
            <person name="Coleman J.J."/>
            <person name="Daboussi M.J."/>
            <person name="Di Pietro A."/>
            <person name="Dufresne M."/>
            <person name="Freitag M."/>
            <person name="Grabherr M."/>
            <person name="Henrissat B."/>
            <person name="Houterman P.M."/>
            <person name="Kang S."/>
            <person name="Shim W.B."/>
            <person name="Woloshuk C."/>
            <person name="Xie X."/>
            <person name="Xu J.R."/>
            <person name="Antoniw J."/>
            <person name="Baker S.E."/>
            <person name="Bluhm B.H."/>
            <person name="Breakspear A."/>
            <person name="Brown D.W."/>
            <person name="Butchko R.A."/>
            <person name="Chapman S."/>
            <person name="Coulson R."/>
            <person name="Coutinho P.M."/>
            <person name="Danchin E.G."/>
            <person name="Diener A."/>
            <person name="Gale L.R."/>
            <person name="Gardiner D.M."/>
            <person name="Goff S."/>
            <person name="Hammond-Kosack K.E."/>
            <person name="Hilburn K."/>
            <person name="Hua-Van A."/>
            <person name="Jonkers W."/>
            <person name="Kazan K."/>
            <person name="Kodira C.D."/>
            <person name="Koehrsen M."/>
            <person name="Kumar L."/>
            <person name="Lee Y.H."/>
            <person name="Li L."/>
            <person name="Manners J.M."/>
            <person name="Miranda-Saavedra D."/>
            <person name="Mukherjee M."/>
            <person name="Park G."/>
            <person name="Park J."/>
            <person name="Park S.Y."/>
            <person name="Proctor R.H."/>
            <person name="Regev A."/>
            <person name="Ruiz-Roldan M.C."/>
            <person name="Sain D."/>
            <person name="Sakthikumar S."/>
            <person name="Sykes S."/>
            <person name="Schwartz D.C."/>
            <person name="Turgeon B.G."/>
            <person name="Wapinski I."/>
            <person name="Yoder O."/>
            <person name="Young S."/>
            <person name="Zeng Q."/>
            <person name="Zhou S."/>
            <person name="Galagan J."/>
            <person name="Cuomo C.A."/>
            <person name="Kistler H.C."/>
            <person name="Rep M."/>
        </authorList>
    </citation>
    <scope>GENOME REANNOTATION</scope>
    <source>
        <strain evidence="3">ATCC MYA-4620 / CBS 123657 / FGSC 9075 / NRRL 31084 / PH-1</strain>
        <strain evidence="2">PH-1 / ATCC MYA-4620 / FGSC 9075 / NRRL 31084</strain>
    </source>
</reference>
<dbReference type="KEGG" id="fgr:FGSG_13271"/>
<reference evidence="2" key="4">
    <citation type="submission" date="2017-01" db="UniProtKB">
        <authorList>
            <consortium name="EnsemblFungi"/>
        </authorList>
    </citation>
    <scope>IDENTIFICATION</scope>
    <source>
        <strain evidence="2">PH-1 / ATCC MYA-4620 / FGSC 9075 / NRRL 31084</strain>
    </source>
</reference>
<dbReference type="EnsemblFungi" id="CEF77372">
    <property type="protein sequence ID" value="CEF77372"/>
    <property type="gene ID" value="FGRRES_13271"/>
</dbReference>
<reference evidence="1 3" key="3">
    <citation type="journal article" date="2015" name="BMC Genomics">
        <title>The completed genome sequence of the pathogenic ascomycete fungus Fusarium graminearum.</title>
        <authorList>
            <person name="King R."/>
            <person name="Urban M."/>
            <person name="Hammond-Kosack M.C."/>
            <person name="Hassani-Pak K."/>
            <person name="Hammond-Kosack K.E."/>
        </authorList>
    </citation>
    <scope>NUCLEOTIDE SEQUENCE [LARGE SCALE GENOMIC DNA]</scope>
    <source>
        <strain evidence="3">ATCC MYA-4620 / CBS 123657 / FGSC 9075 / NRRL 31084 / PH-1</strain>
        <strain evidence="1">PH-1</strain>
    </source>
</reference>
<protein>
    <submittedName>
        <fullName evidence="1">Chromosome 2, complete genome</fullName>
    </submittedName>
</protein>
<dbReference type="Proteomes" id="UP000070720">
    <property type="component" value="Chromosome 2"/>
</dbReference>
<name>I1S8U3_GIBZE</name>
<accession>I1S8U3</accession>
<evidence type="ECO:0000313" key="3">
    <source>
        <dbReference type="Proteomes" id="UP000070720"/>
    </source>
</evidence>
<reference evidence="2 3" key="1">
    <citation type="journal article" date="2007" name="Science">
        <title>The Fusarium graminearum genome reveals a link between localized polymorphism and pathogen specialization.</title>
        <authorList>
            <person name="Cuomo C.A."/>
            <person name="Gueldener U."/>
            <person name="Xu J.-R."/>
            <person name="Trail F."/>
            <person name="Turgeon B.G."/>
            <person name="Di Pietro A."/>
            <person name="Walton J.D."/>
            <person name="Ma L.-J."/>
            <person name="Baker S.E."/>
            <person name="Rep M."/>
            <person name="Adam G."/>
            <person name="Antoniw J."/>
            <person name="Baldwin T."/>
            <person name="Calvo S.E."/>
            <person name="Chang Y.-L."/>
            <person name="DeCaprio D."/>
            <person name="Gale L.R."/>
            <person name="Gnerre S."/>
            <person name="Goswami R.S."/>
            <person name="Hammond-Kosack K."/>
            <person name="Harris L.J."/>
            <person name="Hilburn K."/>
            <person name="Kennell J.C."/>
            <person name="Kroken S."/>
            <person name="Magnuson J.K."/>
            <person name="Mannhaupt G."/>
            <person name="Mauceli E.W."/>
            <person name="Mewes H.-W."/>
            <person name="Mitterbauer R."/>
            <person name="Muehlbauer G."/>
            <person name="Muensterkoetter M."/>
            <person name="Nelson D."/>
            <person name="O'Donnell K."/>
            <person name="Ouellet T."/>
            <person name="Qi W."/>
            <person name="Quesneville H."/>
            <person name="Roncero M.I.G."/>
            <person name="Seong K.-Y."/>
            <person name="Tetko I.V."/>
            <person name="Urban M."/>
            <person name="Waalwijk C."/>
            <person name="Ward T.J."/>
            <person name="Yao J."/>
            <person name="Birren B.W."/>
            <person name="Kistler H.C."/>
        </authorList>
    </citation>
    <scope>NUCLEOTIDE SEQUENCE [LARGE SCALE GENOMIC DNA]</scope>
    <source>
        <strain evidence="3">ATCC MYA-4620 / CBS 123657 / FGSC 9075 / NRRL 31084 / PH-1</strain>
        <strain evidence="2">PH-1 / ATCC MYA-4620 / FGSC 9075 / NRRL 31084</strain>
    </source>
</reference>
<dbReference type="RefSeq" id="XP_011319799.1">
    <property type="nucleotide sequence ID" value="XM_011321497.1"/>
</dbReference>
<sequence>MVVSVQLGRIKSTRELPSIVWRCKSNCDINPTDDPKHVLSAARIGLEISLINVLEVEGLDSITLLSNHLSPVQEQYQDSSLCLSSTLCVRADNALVCKTKDGKTSSIFWWSTQRARDFVSDTRIAYGQGMFDDVEHPINDRESVRDTKRQGTVQRDNQGSLHLLVSPGRI</sequence>